<dbReference type="GO" id="GO:0016740">
    <property type="term" value="F:transferase activity"/>
    <property type="evidence" value="ECO:0007669"/>
    <property type="project" value="UniProtKB-KW"/>
</dbReference>
<dbReference type="PANTHER" id="PTHR43199">
    <property type="entry name" value="GLUTATHIONE HYDROLASE"/>
    <property type="match status" value="1"/>
</dbReference>
<proteinExistence type="predicted"/>
<dbReference type="InterPro" id="IPR051792">
    <property type="entry name" value="GGT_bact"/>
</dbReference>
<keyword evidence="3" id="KW-0865">Zymogen</keyword>
<evidence type="ECO:0000313" key="4">
    <source>
        <dbReference type="EMBL" id="SUZ49008.1"/>
    </source>
</evidence>
<gene>
    <name evidence="4" type="ORF">METZ01_LOCUS1862</name>
</gene>
<dbReference type="AlphaFoldDB" id="A0A381N5S9"/>
<dbReference type="InterPro" id="IPR029055">
    <property type="entry name" value="Ntn_hydrolases_N"/>
</dbReference>
<evidence type="ECO:0008006" key="5">
    <source>
        <dbReference type="Google" id="ProtNLM"/>
    </source>
</evidence>
<evidence type="ECO:0000256" key="3">
    <source>
        <dbReference type="ARBA" id="ARBA00023145"/>
    </source>
</evidence>
<dbReference type="Pfam" id="PF01019">
    <property type="entry name" value="G_glu_transpept"/>
    <property type="match status" value="2"/>
</dbReference>
<feature type="non-terminal residue" evidence="4">
    <location>
        <position position="482"/>
    </location>
</feature>
<sequence>LKYGHKFVGANADFITYFNKEKDKNMDIVGKIAGGHKETVESARNILREGGNAFDAAVAGVFSSLVCEYLYTSAAGGGAMLVYKNNSSPVLVDFFVEAPKIKKNHVSDFKKIVADFGDTKQEFHVGWGSVGVPGILPGLIHIHKKFGTLPFKVLVEQAVEAGKNGSKTSKNQEYLTRVLRPVISSSEEIKKLFLKDGRFLKYGDTFYNKDFSSFLSHFLYEDPETFYINEVCPLFYSALSRGGIISLSDLQNYQTKERKPLSKQYKQHTVFTNPAPSTGGQTILDGLDALVNKKIVGPREIEGALIAANKKAGRGASKIGSTTHLSIIDKENNIASVTTTNGVGCGRMVPGTGIMPNNMLGEEHLNPGGFHEWKKRSRIPSNIAPTVLFKKNAPIVALGSAGSSRIISAILCTLSNLVNNKMDLASAIESPRIHLEGDTLHHEPLDVGGVFPSFKTKKVVSWKEKNMYFGGVNAVGEGLSFG</sequence>
<keyword evidence="1" id="KW-0808">Transferase</keyword>
<dbReference type="EMBL" id="UINC01000099">
    <property type="protein sequence ID" value="SUZ49008.1"/>
    <property type="molecule type" value="Genomic_DNA"/>
</dbReference>
<dbReference type="InterPro" id="IPR043137">
    <property type="entry name" value="GGT_ssub_C"/>
</dbReference>
<feature type="non-terminal residue" evidence="4">
    <location>
        <position position="1"/>
    </location>
</feature>
<name>A0A381N5S9_9ZZZZ</name>
<keyword evidence="2" id="KW-0378">Hydrolase</keyword>
<evidence type="ECO:0000256" key="1">
    <source>
        <dbReference type="ARBA" id="ARBA00022679"/>
    </source>
</evidence>
<organism evidence="4">
    <name type="scientific">marine metagenome</name>
    <dbReference type="NCBI Taxonomy" id="408172"/>
    <lineage>
        <taxon>unclassified sequences</taxon>
        <taxon>metagenomes</taxon>
        <taxon>ecological metagenomes</taxon>
    </lineage>
</organism>
<accession>A0A381N5S9</accession>
<dbReference type="Gene3D" id="3.60.20.40">
    <property type="match status" value="1"/>
</dbReference>
<dbReference type="SUPFAM" id="SSF56235">
    <property type="entry name" value="N-terminal nucleophile aminohydrolases (Ntn hydrolases)"/>
    <property type="match status" value="1"/>
</dbReference>
<protein>
    <recommendedName>
        <fullName evidence="5">Gamma-glutamyltransferase</fullName>
    </recommendedName>
</protein>
<dbReference type="PANTHER" id="PTHR43199:SF1">
    <property type="entry name" value="GLUTATHIONE HYDROLASE PROENZYME"/>
    <property type="match status" value="1"/>
</dbReference>
<evidence type="ECO:0000256" key="2">
    <source>
        <dbReference type="ARBA" id="ARBA00022801"/>
    </source>
</evidence>
<dbReference type="GO" id="GO:0016787">
    <property type="term" value="F:hydrolase activity"/>
    <property type="evidence" value="ECO:0007669"/>
    <property type="project" value="UniProtKB-KW"/>
</dbReference>
<dbReference type="PRINTS" id="PR01210">
    <property type="entry name" value="GGTRANSPTASE"/>
</dbReference>
<reference evidence="4" key="1">
    <citation type="submission" date="2018-05" db="EMBL/GenBank/DDBJ databases">
        <authorList>
            <person name="Lanie J.A."/>
            <person name="Ng W.-L."/>
            <person name="Kazmierczak K.M."/>
            <person name="Andrzejewski T.M."/>
            <person name="Davidsen T.M."/>
            <person name="Wayne K.J."/>
            <person name="Tettelin H."/>
            <person name="Glass J.I."/>
            <person name="Rusch D."/>
            <person name="Podicherti R."/>
            <person name="Tsui H.-C.T."/>
            <person name="Winkler M.E."/>
        </authorList>
    </citation>
    <scope>NUCLEOTIDE SEQUENCE</scope>
</reference>